<dbReference type="Proteomes" id="UP000681720">
    <property type="component" value="Unassembled WGS sequence"/>
</dbReference>
<comment type="caution">
    <text evidence="3">The sequence shown here is derived from an EMBL/GenBank/DDBJ whole genome shotgun (WGS) entry which is preliminary data.</text>
</comment>
<dbReference type="EMBL" id="CAJOBI010054209">
    <property type="protein sequence ID" value="CAF4386478.1"/>
    <property type="molecule type" value="Genomic_DNA"/>
</dbReference>
<feature type="transmembrane region" description="Helical" evidence="1">
    <location>
        <begin position="6"/>
        <end position="26"/>
    </location>
</feature>
<evidence type="ECO:0000313" key="4">
    <source>
        <dbReference type="EMBL" id="CAF3771705.1"/>
    </source>
</evidence>
<organism evidence="3 7">
    <name type="scientific">Rotaria magnacalcarata</name>
    <dbReference type="NCBI Taxonomy" id="392030"/>
    <lineage>
        <taxon>Eukaryota</taxon>
        <taxon>Metazoa</taxon>
        <taxon>Spiralia</taxon>
        <taxon>Gnathifera</taxon>
        <taxon>Rotifera</taxon>
        <taxon>Eurotatoria</taxon>
        <taxon>Bdelloidea</taxon>
        <taxon>Philodinida</taxon>
        <taxon>Philodinidae</taxon>
        <taxon>Rotaria</taxon>
    </lineage>
</organism>
<dbReference type="EMBL" id="CAJOBJ010006559">
    <property type="protein sequence ID" value="CAF4063568.1"/>
    <property type="molecule type" value="Genomic_DNA"/>
</dbReference>
<keyword evidence="1" id="KW-0812">Transmembrane</keyword>
<evidence type="ECO:0000313" key="3">
    <source>
        <dbReference type="EMBL" id="CAF1935558.1"/>
    </source>
</evidence>
<keyword evidence="1" id="KW-1133">Transmembrane helix</keyword>
<evidence type="ECO:0000313" key="6">
    <source>
        <dbReference type="EMBL" id="CAF4386478.1"/>
    </source>
</evidence>
<evidence type="ECO:0000256" key="1">
    <source>
        <dbReference type="SAM" id="Phobius"/>
    </source>
</evidence>
<sequence length="135" mass="14690">MNNVKTVVYIMTIVVFLTVHCNARIGKESHQSVNKRTCGRPGDVCISTTDCCGHDDPESGHCVLCTGILVGLFGIGRRTCGCSTRSVAVDLATHKIVTDICDGRDRSGSRVCRTRIAPPGDSYYRGDDYYNSRGK</sequence>
<proteinExistence type="predicted"/>
<reference evidence="3" key="1">
    <citation type="submission" date="2021-02" db="EMBL/GenBank/DDBJ databases">
        <authorList>
            <person name="Nowell W R."/>
        </authorList>
    </citation>
    <scope>NUCLEOTIDE SEQUENCE</scope>
</reference>
<dbReference type="AlphaFoldDB" id="A0A816LEK3"/>
<evidence type="ECO:0000313" key="5">
    <source>
        <dbReference type="EMBL" id="CAF4063568.1"/>
    </source>
</evidence>
<protein>
    <submittedName>
        <fullName evidence="3">Uncharacterized protein</fullName>
    </submittedName>
</protein>
<accession>A0A816LEK3</accession>
<dbReference type="EMBL" id="CAJNRE010001126">
    <property type="protein sequence ID" value="CAF1935558.1"/>
    <property type="molecule type" value="Genomic_DNA"/>
</dbReference>
<gene>
    <name evidence="4" type="ORF">BYL167_LOCUS1435</name>
    <name evidence="2" type="ORF">CJN711_LOCUS14586</name>
    <name evidence="5" type="ORF">GIL414_LOCUS15100</name>
    <name evidence="3" type="ORF">MBJ925_LOCUS4984</name>
    <name evidence="6" type="ORF">SMN809_LOCUS29808</name>
</gene>
<dbReference type="Proteomes" id="UP000663824">
    <property type="component" value="Unassembled WGS sequence"/>
</dbReference>
<keyword evidence="1" id="KW-0472">Membrane</keyword>
<dbReference type="EMBL" id="CAJNOV010006644">
    <property type="protein sequence ID" value="CAF1253090.1"/>
    <property type="molecule type" value="Genomic_DNA"/>
</dbReference>
<name>A0A816LEK3_9BILA</name>
<dbReference type="Proteomes" id="UP000676336">
    <property type="component" value="Unassembled WGS sequence"/>
</dbReference>
<dbReference type="Proteomes" id="UP000663855">
    <property type="component" value="Unassembled WGS sequence"/>
</dbReference>
<evidence type="ECO:0000313" key="7">
    <source>
        <dbReference type="Proteomes" id="UP000663824"/>
    </source>
</evidence>
<dbReference type="EMBL" id="CAJOBH010000219">
    <property type="protein sequence ID" value="CAF3771705.1"/>
    <property type="molecule type" value="Genomic_DNA"/>
</dbReference>
<dbReference type="Proteomes" id="UP000681967">
    <property type="component" value="Unassembled WGS sequence"/>
</dbReference>
<evidence type="ECO:0000313" key="2">
    <source>
        <dbReference type="EMBL" id="CAF1253090.1"/>
    </source>
</evidence>